<comment type="caution">
    <text evidence="2">The sequence shown here is derived from an EMBL/GenBank/DDBJ whole genome shotgun (WGS) entry which is preliminary data.</text>
</comment>
<reference evidence="2 3" key="1">
    <citation type="journal article" date="2015" name="Genome Biol.">
        <title>Comparative genomics of Steinernema reveals deeply conserved gene regulatory networks.</title>
        <authorList>
            <person name="Dillman A.R."/>
            <person name="Macchietto M."/>
            <person name="Porter C.F."/>
            <person name="Rogers A."/>
            <person name="Williams B."/>
            <person name="Antoshechkin I."/>
            <person name="Lee M.M."/>
            <person name="Goodwin Z."/>
            <person name="Lu X."/>
            <person name="Lewis E.E."/>
            <person name="Goodrich-Blair H."/>
            <person name="Stock S.P."/>
            <person name="Adams B.J."/>
            <person name="Sternberg P.W."/>
            <person name="Mortazavi A."/>
        </authorList>
    </citation>
    <scope>NUCLEOTIDE SEQUENCE [LARGE SCALE GENOMIC DNA]</scope>
    <source>
        <strain evidence="2 3">ALL</strain>
    </source>
</reference>
<sequence length="77" mass="8792">MHDPESSNVLDNMRSKKSLANSRNSKKAQEAGQEIAEAVGGRIRRLDRRLSAFYRRIYWFGAWGGRKGRAQNRLASL</sequence>
<feature type="region of interest" description="Disordered" evidence="1">
    <location>
        <begin position="1"/>
        <end position="32"/>
    </location>
</feature>
<organism evidence="2 3">
    <name type="scientific">Steinernema carpocapsae</name>
    <name type="common">Entomopathogenic nematode</name>
    <dbReference type="NCBI Taxonomy" id="34508"/>
    <lineage>
        <taxon>Eukaryota</taxon>
        <taxon>Metazoa</taxon>
        <taxon>Ecdysozoa</taxon>
        <taxon>Nematoda</taxon>
        <taxon>Chromadorea</taxon>
        <taxon>Rhabditida</taxon>
        <taxon>Tylenchina</taxon>
        <taxon>Panagrolaimomorpha</taxon>
        <taxon>Strongyloidoidea</taxon>
        <taxon>Steinernematidae</taxon>
        <taxon>Steinernema</taxon>
    </lineage>
</organism>
<evidence type="ECO:0000313" key="2">
    <source>
        <dbReference type="EMBL" id="TMS33959.1"/>
    </source>
</evidence>
<reference evidence="2 3" key="2">
    <citation type="journal article" date="2019" name="G3 (Bethesda)">
        <title>Hybrid Assembly of the Genome of the Entomopathogenic Nematode Steinernema carpocapsae Identifies the X-Chromosome.</title>
        <authorList>
            <person name="Serra L."/>
            <person name="Macchietto M."/>
            <person name="Macias-Munoz A."/>
            <person name="McGill C.J."/>
            <person name="Rodriguez I.M."/>
            <person name="Rodriguez B."/>
            <person name="Murad R."/>
            <person name="Mortazavi A."/>
        </authorList>
    </citation>
    <scope>NUCLEOTIDE SEQUENCE [LARGE SCALE GENOMIC DNA]</scope>
    <source>
        <strain evidence="2 3">ALL</strain>
    </source>
</reference>
<dbReference type="Proteomes" id="UP000298663">
    <property type="component" value="Chromosome X"/>
</dbReference>
<protein>
    <submittedName>
        <fullName evidence="2">Uncharacterized protein</fullName>
    </submittedName>
</protein>
<accession>A0A4U8UMT7</accession>
<name>A0A4U8UMT7_STECR</name>
<evidence type="ECO:0000256" key="1">
    <source>
        <dbReference type="SAM" id="MobiDB-lite"/>
    </source>
</evidence>
<dbReference type="EMBL" id="AZBU02000001">
    <property type="protein sequence ID" value="TMS33959.1"/>
    <property type="molecule type" value="Genomic_DNA"/>
</dbReference>
<proteinExistence type="predicted"/>
<dbReference type="EMBL" id="CM016762">
    <property type="protein sequence ID" value="TMS33959.1"/>
    <property type="molecule type" value="Genomic_DNA"/>
</dbReference>
<feature type="compositionally biased region" description="Polar residues" evidence="1">
    <location>
        <begin position="1"/>
        <end position="10"/>
    </location>
</feature>
<keyword evidence="3" id="KW-1185">Reference proteome</keyword>
<gene>
    <name evidence="2" type="ORF">L596_001636</name>
</gene>
<dbReference type="AlphaFoldDB" id="A0A4U8UMT7"/>
<evidence type="ECO:0000313" key="3">
    <source>
        <dbReference type="Proteomes" id="UP000298663"/>
    </source>
</evidence>